<dbReference type="Pfam" id="PF00412">
    <property type="entry name" value="LIM"/>
    <property type="match status" value="1"/>
</dbReference>
<evidence type="ECO:0000313" key="7">
    <source>
        <dbReference type="Ensembl" id="ENSEBUP00000007392.1"/>
    </source>
</evidence>
<feature type="compositionally biased region" description="Polar residues" evidence="5">
    <location>
        <begin position="260"/>
        <end position="269"/>
    </location>
</feature>
<dbReference type="GO" id="GO:0030155">
    <property type="term" value="P:regulation of cell adhesion"/>
    <property type="evidence" value="ECO:0007669"/>
    <property type="project" value="InterPro"/>
</dbReference>
<evidence type="ECO:0000256" key="1">
    <source>
        <dbReference type="ARBA" id="ARBA00022723"/>
    </source>
</evidence>
<keyword evidence="1 4" id="KW-0479">Metal-binding</keyword>
<feature type="region of interest" description="Disordered" evidence="5">
    <location>
        <begin position="957"/>
        <end position="977"/>
    </location>
</feature>
<dbReference type="OMA" id="RMNQPKP"/>
<dbReference type="InterPro" id="IPR001781">
    <property type="entry name" value="Znf_LIM"/>
</dbReference>
<evidence type="ECO:0000256" key="2">
    <source>
        <dbReference type="ARBA" id="ARBA00022833"/>
    </source>
</evidence>
<dbReference type="AlphaFoldDB" id="A0A8C4NGL6"/>
<evidence type="ECO:0000259" key="6">
    <source>
        <dbReference type="PROSITE" id="PS50023"/>
    </source>
</evidence>
<keyword evidence="8" id="KW-1185">Reference proteome</keyword>
<feature type="region of interest" description="Disordered" evidence="5">
    <location>
        <begin position="255"/>
        <end position="287"/>
    </location>
</feature>
<reference evidence="7" key="1">
    <citation type="submission" date="2025-08" db="UniProtKB">
        <authorList>
            <consortium name="Ensembl"/>
        </authorList>
    </citation>
    <scope>IDENTIFICATION</scope>
</reference>
<name>A0A8C4NGL6_EPTBU</name>
<accession>A0A8C4NGL6</accession>
<dbReference type="PROSITE" id="PS00478">
    <property type="entry name" value="LIM_DOMAIN_1"/>
    <property type="match status" value="1"/>
</dbReference>
<dbReference type="PROSITE" id="PS50023">
    <property type="entry name" value="LIM_DOMAIN_2"/>
    <property type="match status" value="1"/>
</dbReference>
<dbReference type="GO" id="GO:0046872">
    <property type="term" value="F:metal ion binding"/>
    <property type="evidence" value="ECO:0007669"/>
    <property type="project" value="UniProtKB-KW"/>
</dbReference>
<protein>
    <recommendedName>
        <fullName evidence="6">LIM zinc-binding domain-containing protein</fullName>
    </recommendedName>
</protein>
<feature type="compositionally biased region" description="Polar residues" evidence="5">
    <location>
        <begin position="46"/>
        <end position="59"/>
    </location>
</feature>
<feature type="compositionally biased region" description="Low complexity" evidence="5">
    <location>
        <begin position="277"/>
        <end position="287"/>
    </location>
</feature>
<feature type="region of interest" description="Disordered" evidence="5">
    <location>
        <begin position="410"/>
        <end position="431"/>
    </location>
</feature>
<organism evidence="7 8">
    <name type="scientific">Eptatretus burgeri</name>
    <name type="common">Inshore hagfish</name>
    <dbReference type="NCBI Taxonomy" id="7764"/>
    <lineage>
        <taxon>Eukaryota</taxon>
        <taxon>Metazoa</taxon>
        <taxon>Chordata</taxon>
        <taxon>Craniata</taxon>
        <taxon>Vertebrata</taxon>
        <taxon>Cyclostomata</taxon>
        <taxon>Myxini</taxon>
        <taxon>Myxiniformes</taxon>
        <taxon>Myxinidae</taxon>
        <taxon>Eptatretinae</taxon>
        <taxon>Eptatretus</taxon>
    </lineage>
</organism>
<dbReference type="PANTHER" id="PTHR46767">
    <property type="entry name" value="LIM DOMAIN ONLY PROTEIN 7"/>
    <property type="match status" value="1"/>
</dbReference>
<feature type="region of interest" description="Disordered" evidence="5">
    <location>
        <begin position="683"/>
        <end position="715"/>
    </location>
</feature>
<reference evidence="7" key="2">
    <citation type="submission" date="2025-09" db="UniProtKB">
        <authorList>
            <consortium name="Ensembl"/>
        </authorList>
    </citation>
    <scope>IDENTIFICATION</scope>
</reference>
<feature type="compositionally biased region" description="Polar residues" evidence="5">
    <location>
        <begin position="683"/>
        <end position="708"/>
    </location>
</feature>
<feature type="region of interest" description="Disordered" evidence="5">
    <location>
        <begin position="1"/>
        <end position="59"/>
    </location>
</feature>
<dbReference type="InterPro" id="IPR029978">
    <property type="entry name" value="LMO-7"/>
</dbReference>
<feature type="compositionally biased region" description="Basic and acidic residues" evidence="5">
    <location>
        <begin position="1"/>
        <end position="11"/>
    </location>
</feature>
<dbReference type="GO" id="GO:0023051">
    <property type="term" value="P:regulation of signaling"/>
    <property type="evidence" value="ECO:0007669"/>
    <property type="project" value="InterPro"/>
</dbReference>
<proteinExistence type="predicted"/>
<feature type="domain" description="LIM zinc-binding" evidence="6">
    <location>
        <begin position="993"/>
        <end position="1059"/>
    </location>
</feature>
<dbReference type="InterPro" id="IPR031865">
    <property type="entry name" value="DUF4757"/>
</dbReference>
<dbReference type="Ensembl" id="ENSEBUT00000007873.1">
    <property type="protein sequence ID" value="ENSEBUP00000007392.1"/>
    <property type="gene ID" value="ENSEBUG00000004834.1"/>
</dbReference>
<evidence type="ECO:0000313" key="8">
    <source>
        <dbReference type="Proteomes" id="UP000694388"/>
    </source>
</evidence>
<evidence type="ECO:0000256" key="4">
    <source>
        <dbReference type="PROSITE-ProRule" id="PRU00125"/>
    </source>
</evidence>
<evidence type="ECO:0000256" key="5">
    <source>
        <dbReference type="SAM" id="MobiDB-lite"/>
    </source>
</evidence>
<dbReference type="Proteomes" id="UP000694388">
    <property type="component" value="Unplaced"/>
</dbReference>
<keyword evidence="3 4" id="KW-0440">LIM domain</keyword>
<dbReference type="Gene3D" id="2.10.110.10">
    <property type="entry name" value="Cysteine Rich Protein"/>
    <property type="match status" value="1"/>
</dbReference>
<dbReference type="PANTHER" id="PTHR46767:SF2">
    <property type="entry name" value="LIM DOMAIN 7B"/>
    <property type="match status" value="1"/>
</dbReference>
<feature type="region of interest" description="Disordered" evidence="5">
    <location>
        <begin position="894"/>
        <end position="913"/>
    </location>
</feature>
<evidence type="ECO:0000256" key="3">
    <source>
        <dbReference type="ARBA" id="ARBA00023038"/>
    </source>
</evidence>
<dbReference type="GeneTree" id="ENSGT00950000183159"/>
<dbReference type="CDD" id="cd08368">
    <property type="entry name" value="LIM"/>
    <property type="match status" value="1"/>
</dbReference>
<sequence>MPDIQKDDMATRRTSAMADQPRPAAPFNQFLPGQHNLTTGVLPGQPTVSQSNTGSQNHLTSPLVVSMSEAQQPAQLPIQQGKVDRFQVTEQKIQPRDFNWDSEDEERLGEPDVEKDDLAARRGWQGNRTPAVPHNRFLPARSDSRDVLRWENMVQSAQRLRDQAMLQIGHRQVKEKETSVSPGEQGPSLFIGAYRGRKHDPAVLPDTDRDDLARRRVGQSLPGRPQQVQAALCGPVSTSDLHTWQRLQIVCEGDREKVQSSDAVSTTELAPTPPRPASASALQPSSPFGVPARPQYVILGGMTEGDLLRWQKLRIAGDDKEEDEEDVGRKEDHVVVAGDAPPLASNAEQTSHHGIPSMKAVCTESQTNDMVTRRLMRPYVVSTKQSQPFLPSHCAEEDQQRWQAISAALRRREQEHEEKREAAKGNDGDIEKLLSKNAEKKSTSLISLESEPGHLPGLSTYRRRESASAAEVESWQEDFARWKSRRQRASRELWKRKEEREMAEQAHASVGTRLLGTKTYREILEEKQRREQVLQNAYRQARNAGDAAAVLARYREQFLQDFAGERYELPEFLQQDLSLELEGLGLRSTQAPGLLRQLSEPPISTATPLLNAFSASSGFGNFSAGTRMAVSAQTCTLSQMTETAVSSLIPVPETQSVPTTPTTSQAPLNKINTSTSSVVPANVTNASSLTPPLNTSGSALQSTGVKNPSNPPFKSFSLDHDSQIVSPALHLFPLPADSPPSPAPLSPSRTRLVPIVVPRPYKSQSSKLHSLLNFTILDADIDKNGTSCGRPGVLSDEKRTDFSPVMEEKKTTVGMDELALGNRHGGWDPEKQRRRLEHWQKQQQKHLEKQFERQQERLQKHWEQVQLGVEIQAQKHREEEIEILAKTAMPSIRSVGEGSAMPSSPSSLSENNSHLRILEEEPEEQCNDLKTDFDLVEGTGRRNGEPSVQTEDCDLDLEGSNVEGRPESRLAEKSSALHQGPAVQTGKMLIGHQLCATCAQPVVKGPAMVIKALDLCFHVNCFKCDACGQPLAPCNEGTDVRLQDGSLRCKTCDVDSNIEVARTSTV</sequence>
<keyword evidence="2 4" id="KW-0862">Zinc</keyword>
<feature type="compositionally biased region" description="Low complexity" evidence="5">
    <location>
        <begin position="896"/>
        <end position="912"/>
    </location>
</feature>
<dbReference type="Pfam" id="PF15949">
    <property type="entry name" value="DUF4757"/>
    <property type="match status" value="1"/>
</dbReference>
<dbReference type="SMART" id="SM00132">
    <property type="entry name" value="LIM"/>
    <property type="match status" value="1"/>
</dbReference>